<dbReference type="CDD" id="cd13870">
    <property type="entry name" value="CuRO_2_CopA_like_1"/>
    <property type="match status" value="1"/>
</dbReference>
<dbReference type="PANTHER" id="PTHR11709:SF394">
    <property type="entry name" value="FI03373P-RELATED"/>
    <property type="match status" value="1"/>
</dbReference>
<dbReference type="InterPro" id="IPR011706">
    <property type="entry name" value="Cu-oxidase_C"/>
</dbReference>
<sequence length="521" mass="55311">MDTPNTTHANTDSTPWVRPDGPEAEAVERARRTTGASQVVSLVAEPVTLDIAGTAARTWGYRGERRPIIRARPGDELVLRLQNLLPEPTSLHWHGLALRNDADGAPPVAGAGVAPGQALESSFIVPHAGTHWFHSHSGLQSDRGLFGTLIVDDPEDRGAIDAEWILVLDDWLDGLGATPDDVFAEFSAGMSGHGDHGAGHGAEHGTEHGAGHGEHAAGHGGHAASQGEHGAEHGDGQAAPMRDGFMLMGTYSDELGEDTGDVFYPEYLINDRPAADPAVFAGKPGDRVRLRVVNAGGDTAFRLAIGGHRLTVTHSDGYPVQPRETGSVLIGMGERVDLLVTLGDGAFPIVAEAEGKGARGFAVLRTAAGQAPAADAAVPELHEALALDRLLAAPSAALPERQVDREVEFAFTGSMAAYDWGVNGRRFDEENPLADAMAVRSGERVRLLLHNDTTMWHPFHIHGHTGQLGRGGARKDTVVVRPGQRLTLDFDADNPGLWPAHCHNAYHMAAGMMAVIGYRTR</sequence>
<feature type="domain" description="Plastocyanin-like" evidence="7">
    <location>
        <begin position="56"/>
        <end position="155"/>
    </location>
</feature>
<evidence type="ECO:0000259" key="7">
    <source>
        <dbReference type="Pfam" id="PF07732"/>
    </source>
</evidence>
<dbReference type="InterPro" id="IPR002355">
    <property type="entry name" value="Cu_oxidase_Cu_BS"/>
</dbReference>
<dbReference type="CDD" id="cd13896">
    <property type="entry name" value="CuRO_3_CopA"/>
    <property type="match status" value="1"/>
</dbReference>
<dbReference type="Proteomes" id="UP000586095">
    <property type="component" value="Unassembled WGS sequence"/>
</dbReference>
<keyword evidence="1" id="KW-0479">Metal-binding</keyword>
<organism evidence="8 9">
    <name type="scientific">Leucobacter aridicollis</name>
    <dbReference type="NCBI Taxonomy" id="283878"/>
    <lineage>
        <taxon>Bacteria</taxon>
        <taxon>Bacillati</taxon>
        <taxon>Actinomycetota</taxon>
        <taxon>Actinomycetes</taxon>
        <taxon>Micrococcales</taxon>
        <taxon>Microbacteriaceae</taxon>
        <taxon>Leucobacter</taxon>
    </lineage>
</organism>
<dbReference type="InterPro" id="IPR034279">
    <property type="entry name" value="CuRO_3_CopA"/>
</dbReference>
<evidence type="ECO:0000259" key="6">
    <source>
        <dbReference type="Pfam" id="PF07731"/>
    </source>
</evidence>
<dbReference type="SUPFAM" id="SSF49503">
    <property type="entry name" value="Cupredoxins"/>
    <property type="match status" value="3"/>
</dbReference>
<evidence type="ECO:0000256" key="2">
    <source>
        <dbReference type="ARBA" id="ARBA00023002"/>
    </source>
</evidence>
<evidence type="ECO:0000313" key="8">
    <source>
        <dbReference type="EMBL" id="NYD25257.1"/>
    </source>
</evidence>
<dbReference type="InterPro" id="IPR008972">
    <property type="entry name" value="Cupredoxin"/>
</dbReference>
<gene>
    <name evidence="8" type="ORF">BJ960_000060</name>
</gene>
<comment type="caution">
    <text evidence="8">The sequence shown here is derived from an EMBL/GenBank/DDBJ whole genome shotgun (WGS) entry which is preliminary data.</text>
</comment>
<dbReference type="Pfam" id="PF00394">
    <property type="entry name" value="Cu-oxidase"/>
    <property type="match status" value="1"/>
</dbReference>
<dbReference type="Gene3D" id="2.60.40.420">
    <property type="entry name" value="Cupredoxins - blue copper proteins"/>
    <property type="match status" value="3"/>
</dbReference>
<feature type="domain" description="Plastocyanin-like" evidence="5">
    <location>
        <begin position="267"/>
        <end position="359"/>
    </location>
</feature>
<feature type="region of interest" description="Disordered" evidence="4">
    <location>
        <begin position="1"/>
        <end position="21"/>
    </location>
</feature>
<dbReference type="GO" id="GO:0005507">
    <property type="term" value="F:copper ion binding"/>
    <property type="evidence" value="ECO:0007669"/>
    <property type="project" value="InterPro"/>
</dbReference>
<feature type="compositionally biased region" description="Basic and acidic residues" evidence="4">
    <location>
        <begin position="193"/>
        <end position="217"/>
    </location>
</feature>
<dbReference type="Pfam" id="PF07732">
    <property type="entry name" value="Cu-oxidase_3"/>
    <property type="match status" value="1"/>
</dbReference>
<feature type="region of interest" description="Disordered" evidence="4">
    <location>
        <begin position="193"/>
        <end position="241"/>
    </location>
</feature>
<dbReference type="EMBL" id="JACCBD010000001">
    <property type="protein sequence ID" value="NYD25257.1"/>
    <property type="molecule type" value="Genomic_DNA"/>
</dbReference>
<feature type="domain" description="Plastocyanin-like" evidence="6">
    <location>
        <begin position="403"/>
        <end position="516"/>
    </location>
</feature>
<protein>
    <submittedName>
        <fullName evidence="8">FtsP/CotA-like multicopper oxidase with cupredoxin domain</fullName>
    </submittedName>
</protein>
<dbReference type="PANTHER" id="PTHR11709">
    <property type="entry name" value="MULTI-COPPER OXIDASE"/>
    <property type="match status" value="1"/>
</dbReference>
<dbReference type="InterPro" id="IPR011707">
    <property type="entry name" value="Cu-oxidase-like_N"/>
</dbReference>
<name>A0A852QYM1_9MICO</name>
<feature type="compositionally biased region" description="Polar residues" evidence="4">
    <location>
        <begin position="1"/>
        <end position="14"/>
    </location>
</feature>
<evidence type="ECO:0000313" key="9">
    <source>
        <dbReference type="Proteomes" id="UP000586095"/>
    </source>
</evidence>
<dbReference type="InterPro" id="IPR045087">
    <property type="entry name" value="Cu-oxidase_fam"/>
</dbReference>
<dbReference type="GO" id="GO:0016491">
    <property type="term" value="F:oxidoreductase activity"/>
    <property type="evidence" value="ECO:0007669"/>
    <property type="project" value="UniProtKB-KW"/>
</dbReference>
<evidence type="ECO:0000256" key="4">
    <source>
        <dbReference type="SAM" id="MobiDB-lite"/>
    </source>
</evidence>
<dbReference type="RefSeq" id="WP_185985789.1">
    <property type="nucleotide sequence ID" value="NZ_BAAALZ010000004.1"/>
</dbReference>
<dbReference type="InterPro" id="IPR001117">
    <property type="entry name" value="Cu-oxidase_2nd"/>
</dbReference>
<dbReference type="Pfam" id="PF07731">
    <property type="entry name" value="Cu-oxidase_2"/>
    <property type="match status" value="1"/>
</dbReference>
<reference evidence="8 9" key="1">
    <citation type="submission" date="2020-07" db="EMBL/GenBank/DDBJ databases">
        <title>Sequencing the genomes of 1000 actinobacteria strains.</title>
        <authorList>
            <person name="Klenk H.-P."/>
        </authorList>
    </citation>
    <scope>NUCLEOTIDE SEQUENCE [LARGE SCALE GENOMIC DNA]</scope>
    <source>
        <strain evidence="8 9">DSM 17380</strain>
    </source>
</reference>
<keyword evidence="2" id="KW-0560">Oxidoreductase</keyword>
<dbReference type="PROSITE" id="PS00080">
    <property type="entry name" value="MULTICOPPER_OXIDASE2"/>
    <property type="match status" value="1"/>
</dbReference>
<proteinExistence type="predicted"/>
<evidence type="ECO:0000256" key="1">
    <source>
        <dbReference type="ARBA" id="ARBA00022723"/>
    </source>
</evidence>
<evidence type="ECO:0000259" key="5">
    <source>
        <dbReference type="Pfam" id="PF00394"/>
    </source>
</evidence>
<evidence type="ECO:0000256" key="3">
    <source>
        <dbReference type="ARBA" id="ARBA00023008"/>
    </source>
</evidence>
<accession>A0A852QYM1</accession>
<keyword evidence="3" id="KW-0186">Copper</keyword>
<dbReference type="AlphaFoldDB" id="A0A852QYM1"/>
<keyword evidence="9" id="KW-1185">Reference proteome</keyword>